<feature type="transmembrane region" description="Helical" evidence="10">
    <location>
        <begin position="219"/>
        <end position="237"/>
    </location>
</feature>
<dbReference type="PANTHER" id="PTHR43394">
    <property type="entry name" value="ATP-DEPENDENT PERMEASE MDL1, MITOCHONDRIAL"/>
    <property type="match status" value="1"/>
</dbReference>
<evidence type="ECO:0000256" key="1">
    <source>
        <dbReference type="ARBA" id="ARBA00004651"/>
    </source>
</evidence>
<name>A0A5M8QWX0_9BACT</name>
<dbReference type="AlphaFoldDB" id="A0A5M8QWX0"/>
<evidence type="ECO:0000313" key="14">
    <source>
        <dbReference type="EMBL" id="KAA6438903.1"/>
    </source>
</evidence>
<sequence>MAGNKYKFFAQLDFMDCGPTCLKMVTAYFGKDYSIDFLRSNAFVSRSGVSLANLSLAAEKIGFKTLMVRINCNKLSNEAPYPCILHWNQEHYVVLYDVKRQFSFTKRKFEDRYIVADPGHGLVSLDKDVFLRCWAGSSTQEVGVALLMEPTPEFHQIEIEGDQKPNAGFGFLFQYLSPYRKYLFQVCLGMLFGSLVSLIFPFLTQALVDYGIHQHNMNLIHLILIAQLMLFLGGIGVDMIRNWILLHVNTRISLSIISHFLIKLMKLPISFFESKNIGDITQRISDHHRIETFLTSTTINTMFSVLNIIIFSVVLGIYSSQLLLVFIIGSTLSFAWVFLFLKQRRDLDYKRFQSMRENQSGIFELITGMQEIKLNNCERARRWEWERIQAKLFKVNVKSLSLEQYQEIGSSFFTQLKNIIVTYISATQVINNEISLGVMLSISYIIGQLNGPLSQIIEFIKSIQDSKMSLDRLSEIHNKPDEELNEEFVFGKRSAIATYNEKDLKEAVSDIRFNSLLTGFDEGITIRNLSFRYGSPHVPLVLKNINLHIPKGKVTAIVGSSGSGKSTLLKLLLKFYPAQEGEILVDGIEMSDMQASTWRGMCGTVMQDGFIFSDTLAKNIAVDGQRINESRLLNAVVTANIQDYVRKLPLGFSTKIGSAGSGLSGGQRQRLFIARSVYKDPSYIFFDEATSALDANNEKIIMQNLENFFKGRTVVVIAHRLSTVKNADQIIVLDSGEVKEIGNHKQLCERKGYYYELVKNQLELDAA</sequence>
<dbReference type="GO" id="GO:0015421">
    <property type="term" value="F:ABC-type oligopeptide transporter activity"/>
    <property type="evidence" value="ECO:0007669"/>
    <property type="project" value="TreeGrafter"/>
</dbReference>
<dbReference type="InterPro" id="IPR027417">
    <property type="entry name" value="P-loop_NTPase"/>
</dbReference>
<dbReference type="FunFam" id="3.40.50.300:FF:000299">
    <property type="entry name" value="ABC transporter ATP-binding protein/permease"/>
    <property type="match status" value="1"/>
</dbReference>
<dbReference type="PANTHER" id="PTHR43394:SF1">
    <property type="entry name" value="ATP-BINDING CASSETTE SUB-FAMILY B MEMBER 10, MITOCHONDRIAL"/>
    <property type="match status" value="1"/>
</dbReference>
<dbReference type="OrthoDB" id="9769115at2"/>
<proteinExistence type="predicted"/>
<dbReference type="EMBL" id="VBSN01000041">
    <property type="protein sequence ID" value="KAA6438903.1"/>
    <property type="molecule type" value="Genomic_DNA"/>
</dbReference>
<dbReference type="GO" id="GO:0008233">
    <property type="term" value="F:peptidase activity"/>
    <property type="evidence" value="ECO:0007669"/>
    <property type="project" value="InterPro"/>
</dbReference>
<dbReference type="CDD" id="cd02418">
    <property type="entry name" value="Peptidase_C39B"/>
    <property type="match status" value="1"/>
</dbReference>
<feature type="transmembrane region" description="Helical" evidence="10">
    <location>
        <begin position="293"/>
        <end position="317"/>
    </location>
</feature>
<reference evidence="14 15" key="1">
    <citation type="submission" date="2019-05" db="EMBL/GenBank/DDBJ databases">
        <authorList>
            <person name="Qu J.-H."/>
        </authorList>
    </citation>
    <scope>NUCLEOTIDE SEQUENCE [LARGE SCALE GENOMIC DNA]</scope>
    <source>
        <strain evidence="14 15">NS28</strain>
    </source>
</reference>
<protein>
    <submittedName>
        <fullName evidence="14">Peptidase domain-containing ABC transporter</fullName>
    </submittedName>
</protein>
<dbReference type="SUPFAM" id="SSF52540">
    <property type="entry name" value="P-loop containing nucleoside triphosphate hydrolases"/>
    <property type="match status" value="1"/>
</dbReference>
<evidence type="ECO:0000259" key="13">
    <source>
        <dbReference type="PROSITE" id="PS50990"/>
    </source>
</evidence>
<dbReference type="InterPro" id="IPR005074">
    <property type="entry name" value="Peptidase_C39"/>
</dbReference>
<feature type="transmembrane region" description="Helical" evidence="10">
    <location>
        <begin position="323"/>
        <end position="341"/>
    </location>
</feature>
<dbReference type="Pfam" id="PF00664">
    <property type="entry name" value="ABC_membrane"/>
    <property type="match status" value="1"/>
</dbReference>
<feature type="domain" description="ABC transporter" evidence="11">
    <location>
        <begin position="524"/>
        <end position="760"/>
    </location>
</feature>
<evidence type="ECO:0000256" key="4">
    <source>
        <dbReference type="ARBA" id="ARBA00022692"/>
    </source>
</evidence>
<feature type="transmembrane region" description="Helical" evidence="10">
    <location>
        <begin position="243"/>
        <end position="262"/>
    </location>
</feature>
<dbReference type="InterPro" id="IPR039421">
    <property type="entry name" value="Type_1_exporter"/>
</dbReference>
<accession>A0A5M8QWX0</accession>
<comment type="caution">
    <text evidence="14">The sequence shown here is derived from an EMBL/GenBank/DDBJ whole genome shotgun (WGS) entry which is preliminary data.</text>
</comment>
<evidence type="ECO:0000256" key="10">
    <source>
        <dbReference type="SAM" id="Phobius"/>
    </source>
</evidence>
<evidence type="ECO:0000256" key="6">
    <source>
        <dbReference type="ARBA" id="ARBA00022801"/>
    </source>
</evidence>
<feature type="domain" description="Peptidase C39" evidence="13">
    <location>
        <begin position="11"/>
        <end position="141"/>
    </location>
</feature>
<evidence type="ECO:0000256" key="2">
    <source>
        <dbReference type="ARBA" id="ARBA00022448"/>
    </source>
</evidence>
<dbReference type="PROSITE" id="PS00211">
    <property type="entry name" value="ABC_TRANSPORTER_1"/>
    <property type="match status" value="1"/>
</dbReference>
<evidence type="ECO:0000256" key="5">
    <source>
        <dbReference type="ARBA" id="ARBA00022741"/>
    </source>
</evidence>
<feature type="domain" description="ABC transmembrane type-1" evidence="12">
    <location>
        <begin position="186"/>
        <end position="465"/>
    </location>
</feature>
<dbReference type="InterPro" id="IPR003593">
    <property type="entry name" value="AAA+_ATPase"/>
</dbReference>
<keyword evidence="15" id="KW-1185">Reference proteome</keyword>
<dbReference type="SUPFAM" id="SSF90123">
    <property type="entry name" value="ABC transporter transmembrane region"/>
    <property type="match status" value="1"/>
</dbReference>
<dbReference type="CDD" id="cd18571">
    <property type="entry name" value="ABC_6TM_peptidase_like"/>
    <property type="match status" value="1"/>
</dbReference>
<evidence type="ECO:0000259" key="12">
    <source>
        <dbReference type="PROSITE" id="PS50929"/>
    </source>
</evidence>
<dbReference type="PROSITE" id="PS50893">
    <property type="entry name" value="ABC_TRANSPORTER_2"/>
    <property type="match status" value="1"/>
</dbReference>
<dbReference type="SMART" id="SM00382">
    <property type="entry name" value="AAA"/>
    <property type="match status" value="1"/>
</dbReference>
<dbReference type="InterPro" id="IPR017871">
    <property type="entry name" value="ABC_transporter-like_CS"/>
</dbReference>
<keyword evidence="4 10" id="KW-0812">Transmembrane</keyword>
<gene>
    <name evidence="14" type="ORF">FEM33_15135</name>
</gene>
<dbReference type="Gene3D" id="3.90.70.10">
    <property type="entry name" value="Cysteine proteinases"/>
    <property type="match status" value="1"/>
</dbReference>
<dbReference type="Gene3D" id="1.20.1560.10">
    <property type="entry name" value="ABC transporter type 1, transmembrane domain"/>
    <property type="match status" value="1"/>
</dbReference>
<keyword evidence="3" id="KW-1003">Cell membrane</keyword>
<dbReference type="PROSITE" id="PS50929">
    <property type="entry name" value="ABC_TM1F"/>
    <property type="match status" value="1"/>
</dbReference>
<comment type="subcellular location">
    <subcellularLocation>
        <location evidence="1">Cell membrane</location>
        <topology evidence="1">Multi-pass membrane protein</topology>
    </subcellularLocation>
</comment>
<dbReference type="Pfam" id="PF03412">
    <property type="entry name" value="Peptidase_C39"/>
    <property type="match status" value="1"/>
</dbReference>
<dbReference type="InterPro" id="IPR011527">
    <property type="entry name" value="ABC1_TM_dom"/>
</dbReference>
<evidence type="ECO:0000256" key="8">
    <source>
        <dbReference type="ARBA" id="ARBA00022989"/>
    </source>
</evidence>
<dbReference type="InterPro" id="IPR003439">
    <property type="entry name" value="ABC_transporter-like_ATP-bd"/>
</dbReference>
<dbReference type="GO" id="GO:0016887">
    <property type="term" value="F:ATP hydrolysis activity"/>
    <property type="evidence" value="ECO:0007669"/>
    <property type="project" value="InterPro"/>
</dbReference>
<evidence type="ECO:0000256" key="9">
    <source>
        <dbReference type="ARBA" id="ARBA00023136"/>
    </source>
</evidence>
<dbReference type="InterPro" id="IPR036640">
    <property type="entry name" value="ABC1_TM_sf"/>
</dbReference>
<keyword evidence="2" id="KW-0813">Transport</keyword>
<dbReference type="Gene3D" id="3.40.50.300">
    <property type="entry name" value="P-loop containing nucleotide triphosphate hydrolases"/>
    <property type="match status" value="1"/>
</dbReference>
<dbReference type="Proteomes" id="UP000323994">
    <property type="component" value="Unassembled WGS sequence"/>
</dbReference>
<keyword evidence="5" id="KW-0547">Nucleotide-binding</keyword>
<feature type="transmembrane region" description="Helical" evidence="10">
    <location>
        <begin position="182"/>
        <end position="207"/>
    </location>
</feature>
<keyword evidence="6" id="KW-0378">Hydrolase</keyword>
<keyword evidence="9 10" id="KW-0472">Membrane</keyword>
<dbReference type="GO" id="GO:0005886">
    <property type="term" value="C:plasma membrane"/>
    <property type="evidence" value="ECO:0007669"/>
    <property type="project" value="UniProtKB-SubCell"/>
</dbReference>
<keyword evidence="7" id="KW-0067">ATP-binding</keyword>
<dbReference type="Pfam" id="PF00005">
    <property type="entry name" value="ABC_tran"/>
    <property type="match status" value="1"/>
</dbReference>
<evidence type="ECO:0000313" key="15">
    <source>
        <dbReference type="Proteomes" id="UP000323994"/>
    </source>
</evidence>
<evidence type="ECO:0000256" key="7">
    <source>
        <dbReference type="ARBA" id="ARBA00022840"/>
    </source>
</evidence>
<organism evidence="14 15">
    <name type="scientific">Dyadobacter flavalbus</name>
    <dbReference type="NCBI Taxonomy" id="2579942"/>
    <lineage>
        <taxon>Bacteria</taxon>
        <taxon>Pseudomonadati</taxon>
        <taxon>Bacteroidota</taxon>
        <taxon>Cytophagia</taxon>
        <taxon>Cytophagales</taxon>
        <taxon>Spirosomataceae</taxon>
        <taxon>Dyadobacter</taxon>
    </lineage>
</organism>
<dbReference type="GO" id="GO:0006508">
    <property type="term" value="P:proteolysis"/>
    <property type="evidence" value="ECO:0007669"/>
    <property type="project" value="InterPro"/>
</dbReference>
<evidence type="ECO:0000259" key="11">
    <source>
        <dbReference type="PROSITE" id="PS50893"/>
    </source>
</evidence>
<dbReference type="PROSITE" id="PS50990">
    <property type="entry name" value="PEPTIDASE_C39"/>
    <property type="match status" value="1"/>
</dbReference>
<dbReference type="GO" id="GO:0005524">
    <property type="term" value="F:ATP binding"/>
    <property type="evidence" value="ECO:0007669"/>
    <property type="project" value="UniProtKB-KW"/>
</dbReference>
<evidence type="ECO:0000256" key="3">
    <source>
        <dbReference type="ARBA" id="ARBA00022475"/>
    </source>
</evidence>
<keyword evidence="8 10" id="KW-1133">Transmembrane helix</keyword>